<comment type="similarity">
    <text evidence="2">Belongs to the VirD4/TraG family.</text>
</comment>
<gene>
    <name evidence="8" type="ORF">H8R10_05955</name>
</gene>
<reference evidence="8 9" key="1">
    <citation type="submission" date="2020-08" db="EMBL/GenBank/DDBJ databases">
        <title>Winkia gen. nov., sp. nov., isolated from faeces of the Anser albifrons in China.</title>
        <authorList>
            <person name="Liu Q."/>
        </authorList>
    </citation>
    <scope>NUCLEOTIDE SEQUENCE [LARGE SCALE GENOMIC DNA]</scope>
    <source>
        <strain evidence="8 9">C62</strain>
    </source>
</reference>
<keyword evidence="5" id="KW-1133">Transmembrane helix</keyword>
<dbReference type="Pfam" id="PF12696">
    <property type="entry name" value="TraG-D_C"/>
    <property type="match status" value="1"/>
</dbReference>
<evidence type="ECO:0000259" key="7">
    <source>
        <dbReference type="Pfam" id="PF12696"/>
    </source>
</evidence>
<evidence type="ECO:0000256" key="6">
    <source>
        <dbReference type="ARBA" id="ARBA00023136"/>
    </source>
</evidence>
<evidence type="ECO:0000256" key="5">
    <source>
        <dbReference type="ARBA" id="ARBA00022989"/>
    </source>
</evidence>
<dbReference type="InterPro" id="IPR027417">
    <property type="entry name" value="P-loop_NTPase"/>
</dbReference>
<dbReference type="PANTHER" id="PTHR37937:SF1">
    <property type="entry name" value="CONJUGATIVE TRANSFER: DNA TRANSPORT"/>
    <property type="match status" value="1"/>
</dbReference>
<dbReference type="Pfam" id="PF02534">
    <property type="entry name" value="T4SS-DNA_transf"/>
    <property type="match status" value="1"/>
</dbReference>
<keyword evidence="9" id="KW-1185">Reference proteome</keyword>
<evidence type="ECO:0000256" key="4">
    <source>
        <dbReference type="ARBA" id="ARBA00022692"/>
    </source>
</evidence>
<comment type="subcellular location">
    <subcellularLocation>
        <location evidence="1">Cell membrane</location>
        <topology evidence="1">Multi-pass membrane protein</topology>
    </subcellularLocation>
</comment>
<dbReference type="Gene3D" id="3.40.50.300">
    <property type="entry name" value="P-loop containing nucleotide triphosphate hydrolases"/>
    <property type="match status" value="1"/>
</dbReference>
<evidence type="ECO:0000256" key="2">
    <source>
        <dbReference type="ARBA" id="ARBA00008806"/>
    </source>
</evidence>
<dbReference type="AlphaFoldDB" id="A0A8I0KW91"/>
<proteinExistence type="inferred from homology"/>
<keyword evidence="6" id="KW-0472">Membrane</keyword>
<feature type="domain" description="TraD/TraG TraM recognition site" evidence="7">
    <location>
        <begin position="277"/>
        <end position="397"/>
    </location>
</feature>
<sequence length="464" mass="50629">MKSREKVYMDCEDGLLAICGPRVGKTTSLAVPMICEAPGSVLATSNKRDIVDLPRAIRAKRGRVWVFDPQGISGEPPTWYWDMIGYINSAERAMEIATVFMDCKPGGGDATNAGFFREMGRNLLAGLFLAASRSGAGIDAVRDWLADQSDQTPLRILRESGDMGLERYLRGIYQTNPQQRDGYFGEASSFANVFLFDEITDWIRPSPGREAFDIEAFVRSGCQLIPGQVRRPQTLFMLSAENSAKECPQYITALTVAVTRTAETIAATLPHGRLDVPLYAVLDEAANVCRWGALPKMYSHYGSRGIVLATILQSYAQGRNVWGKESMDAMWSAATTKCYGGGSSEVEFLRSLSQLVGEFWTQHVSVSTSAHSPGVSSSRQVSKEDIFSAADLAAIPRGYMVMLASGEEPLLVNTVPYWSRPYGGEVGQKPARRLNPIPVVEAEVDGGAGPVSFTPREGIRIGQP</sequence>
<evidence type="ECO:0000256" key="1">
    <source>
        <dbReference type="ARBA" id="ARBA00004651"/>
    </source>
</evidence>
<dbReference type="CDD" id="cd01127">
    <property type="entry name" value="TrwB_TraG_TraD_VirD4"/>
    <property type="match status" value="1"/>
</dbReference>
<comment type="caution">
    <text evidence="8">The sequence shown here is derived from an EMBL/GenBank/DDBJ whole genome shotgun (WGS) entry which is preliminary data.</text>
</comment>
<name>A0A8I0KW91_9ACTO</name>
<dbReference type="EMBL" id="JACRUO010000001">
    <property type="protein sequence ID" value="MBD3689769.1"/>
    <property type="molecule type" value="Genomic_DNA"/>
</dbReference>
<organism evidence="8 9">
    <name type="scientific">Nanchangia anserum</name>
    <dbReference type="NCBI Taxonomy" id="2692125"/>
    <lineage>
        <taxon>Bacteria</taxon>
        <taxon>Bacillati</taxon>
        <taxon>Actinomycetota</taxon>
        <taxon>Actinomycetes</taxon>
        <taxon>Actinomycetales</taxon>
        <taxon>Actinomycetaceae</taxon>
        <taxon>Nanchangia</taxon>
    </lineage>
</organism>
<dbReference type="InterPro" id="IPR051539">
    <property type="entry name" value="T4SS-coupling_protein"/>
</dbReference>
<dbReference type="Proteomes" id="UP000627538">
    <property type="component" value="Unassembled WGS sequence"/>
</dbReference>
<dbReference type="PANTHER" id="PTHR37937">
    <property type="entry name" value="CONJUGATIVE TRANSFER: DNA TRANSPORT"/>
    <property type="match status" value="1"/>
</dbReference>
<dbReference type="InterPro" id="IPR003688">
    <property type="entry name" value="TraG/VirD4"/>
</dbReference>
<keyword evidence="3" id="KW-1003">Cell membrane</keyword>
<keyword evidence="4" id="KW-0812">Transmembrane</keyword>
<accession>A0A8I0KW91</accession>
<dbReference type="SUPFAM" id="SSF52540">
    <property type="entry name" value="P-loop containing nucleoside triphosphate hydrolases"/>
    <property type="match status" value="1"/>
</dbReference>
<protein>
    <submittedName>
        <fullName evidence="8">Type IV secretory system conjugative DNA transfer family protein</fullName>
    </submittedName>
</protein>
<dbReference type="GO" id="GO:0005886">
    <property type="term" value="C:plasma membrane"/>
    <property type="evidence" value="ECO:0007669"/>
    <property type="project" value="UniProtKB-SubCell"/>
</dbReference>
<evidence type="ECO:0000313" key="8">
    <source>
        <dbReference type="EMBL" id="MBD3689769.1"/>
    </source>
</evidence>
<evidence type="ECO:0000256" key="3">
    <source>
        <dbReference type="ARBA" id="ARBA00022475"/>
    </source>
</evidence>
<evidence type="ECO:0000313" key="9">
    <source>
        <dbReference type="Proteomes" id="UP000627538"/>
    </source>
</evidence>
<dbReference type="InterPro" id="IPR032689">
    <property type="entry name" value="TraG-D_C"/>
</dbReference>